<dbReference type="Gene3D" id="3.40.50.11340">
    <property type="match status" value="1"/>
</dbReference>
<dbReference type="PANTHER" id="PTHR31889:SF40">
    <property type="entry name" value="FUCOSYLTRANSFERASE"/>
    <property type="match status" value="1"/>
</dbReference>
<keyword evidence="7" id="KW-0812">Transmembrane</keyword>
<dbReference type="AlphaFoldDB" id="A0AAV5BY22"/>
<dbReference type="EC" id="2.4.1.-" evidence="7"/>
<evidence type="ECO:0000256" key="5">
    <source>
        <dbReference type="ARBA" id="ARBA00023180"/>
    </source>
</evidence>
<comment type="caution">
    <text evidence="9">The sequence shown here is derived from an EMBL/GenBank/DDBJ whole genome shotgun (WGS) entry which is preliminary data.</text>
</comment>
<keyword evidence="5" id="KW-0325">Glycoprotein</keyword>
<comment type="similarity">
    <text evidence="1 7">Belongs to the glycosyltransferase 37 family.</text>
</comment>
<evidence type="ECO:0000256" key="2">
    <source>
        <dbReference type="ARBA" id="ARBA00022676"/>
    </source>
</evidence>
<keyword evidence="2 7" id="KW-0328">Glycosyltransferase</keyword>
<dbReference type="Pfam" id="PF03254">
    <property type="entry name" value="XG_FTase"/>
    <property type="match status" value="1"/>
</dbReference>
<keyword evidence="3 7" id="KW-0808">Transferase</keyword>
<comment type="function">
    <text evidence="7">May be involved in cell wall biosynthesis.</text>
</comment>
<dbReference type="FunFam" id="3.40.50.11340:FF:000005">
    <property type="entry name" value="Galactoside 2-alpha-L-fucosyltransferase"/>
    <property type="match status" value="1"/>
</dbReference>
<evidence type="ECO:0000313" key="10">
    <source>
        <dbReference type="Proteomes" id="UP001054889"/>
    </source>
</evidence>
<dbReference type="GO" id="GO:0009969">
    <property type="term" value="P:xyloglucan biosynthetic process"/>
    <property type="evidence" value="ECO:0007669"/>
    <property type="project" value="TreeGrafter"/>
</dbReference>
<feature type="transmembrane region" description="Helical" evidence="7">
    <location>
        <begin position="61"/>
        <end position="83"/>
    </location>
</feature>
<dbReference type="GO" id="GO:0032580">
    <property type="term" value="C:Golgi cisterna membrane"/>
    <property type="evidence" value="ECO:0007669"/>
    <property type="project" value="UniProtKB-SubCell"/>
</dbReference>
<evidence type="ECO:0000256" key="6">
    <source>
        <dbReference type="ARBA" id="ARBA00023316"/>
    </source>
</evidence>
<feature type="compositionally biased region" description="Gly residues" evidence="8">
    <location>
        <begin position="1"/>
        <end position="10"/>
    </location>
</feature>
<dbReference type="EMBL" id="BQKI01000003">
    <property type="protein sequence ID" value="GJM90862.1"/>
    <property type="molecule type" value="Genomic_DNA"/>
</dbReference>
<protein>
    <recommendedName>
        <fullName evidence="7">Fucosyltransferase</fullName>
        <ecNumber evidence="7">2.4.1.-</ecNumber>
    </recommendedName>
</protein>
<dbReference type="GO" id="GO:0071555">
    <property type="term" value="P:cell wall organization"/>
    <property type="evidence" value="ECO:0007669"/>
    <property type="project" value="UniProtKB-UniRule"/>
</dbReference>
<dbReference type="InterPro" id="IPR004938">
    <property type="entry name" value="XG_FTase"/>
</dbReference>
<evidence type="ECO:0000256" key="1">
    <source>
        <dbReference type="ARBA" id="ARBA00010481"/>
    </source>
</evidence>
<dbReference type="GO" id="GO:0042546">
    <property type="term" value="P:cell wall biogenesis"/>
    <property type="evidence" value="ECO:0007669"/>
    <property type="project" value="InterPro"/>
</dbReference>
<keyword evidence="7" id="KW-1133">Transmembrane helix</keyword>
<feature type="region of interest" description="Disordered" evidence="8">
    <location>
        <begin position="1"/>
        <end position="20"/>
    </location>
</feature>
<dbReference type="Proteomes" id="UP001054889">
    <property type="component" value="Unassembled WGS sequence"/>
</dbReference>
<evidence type="ECO:0000256" key="3">
    <source>
        <dbReference type="ARBA" id="ARBA00022679"/>
    </source>
</evidence>
<evidence type="ECO:0000313" key="9">
    <source>
        <dbReference type="EMBL" id="GJM90862.1"/>
    </source>
</evidence>
<name>A0AAV5BY22_ELECO</name>
<keyword evidence="6 7" id="KW-0961">Cell wall biogenesis/degradation</keyword>
<keyword evidence="7" id="KW-0472">Membrane</keyword>
<evidence type="ECO:0000256" key="4">
    <source>
        <dbReference type="ARBA" id="ARBA00023034"/>
    </source>
</evidence>
<organism evidence="9 10">
    <name type="scientific">Eleusine coracana subsp. coracana</name>
    <dbReference type="NCBI Taxonomy" id="191504"/>
    <lineage>
        <taxon>Eukaryota</taxon>
        <taxon>Viridiplantae</taxon>
        <taxon>Streptophyta</taxon>
        <taxon>Embryophyta</taxon>
        <taxon>Tracheophyta</taxon>
        <taxon>Spermatophyta</taxon>
        <taxon>Magnoliopsida</taxon>
        <taxon>Liliopsida</taxon>
        <taxon>Poales</taxon>
        <taxon>Poaceae</taxon>
        <taxon>PACMAD clade</taxon>
        <taxon>Chloridoideae</taxon>
        <taxon>Cynodonteae</taxon>
        <taxon>Eleusininae</taxon>
        <taxon>Eleusine</taxon>
    </lineage>
</organism>
<reference evidence="9" key="1">
    <citation type="journal article" date="2018" name="DNA Res.">
        <title>Multiple hybrid de novo genome assembly of finger millet, an orphan allotetraploid crop.</title>
        <authorList>
            <person name="Hatakeyama M."/>
            <person name="Aluri S."/>
            <person name="Balachadran M.T."/>
            <person name="Sivarajan S.R."/>
            <person name="Patrignani A."/>
            <person name="Gruter S."/>
            <person name="Poveda L."/>
            <person name="Shimizu-Inatsugi R."/>
            <person name="Baeten J."/>
            <person name="Francoijs K.J."/>
            <person name="Nataraja K.N."/>
            <person name="Reddy Y.A.N."/>
            <person name="Phadnis S."/>
            <person name="Ravikumar R.L."/>
            <person name="Schlapbach R."/>
            <person name="Sreeman S.M."/>
            <person name="Shimizu K.K."/>
        </authorList>
    </citation>
    <scope>NUCLEOTIDE SEQUENCE</scope>
</reference>
<evidence type="ECO:0000256" key="7">
    <source>
        <dbReference type="RuleBase" id="RU367004"/>
    </source>
</evidence>
<comment type="subcellular location">
    <subcellularLocation>
        <location evidence="7">Golgi apparatus</location>
        <location evidence="7">Golgi stack membrane</location>
        <topology evidence="7">Single-pass type II membrane protein</topology>
    </subcellularLocation>
</comment>
<reference evidence="9" key="2">
    <citation type="submission" date="2021-12" db="EMBL/GenBank/DDBJ databases">
        <title>Resequencing data analysis of finger millet.</title>
        <authorList>
            <person name="Hatakeyama M."/>
            <person name="Aluri S."/>
            <person name="Balachadran M.T."/>
            <person name="Sivarajan S.R."/>
            <person name="Poveda L."/>
            <person name="Shimizu-Inatsugi R."/>
            <person name="Schlapbach R."/>
            <person name="Sreeman S.M."/>
            <person name="Shimizu K.K."/>
        </authorList>
    </citation>
    <scope>NUCLEOTIDE SEQUENCE</scope>
</reference>
<keyword evidence="10" id="KW-1185">Reference proteome</keyword>
<evidence type="ECO:0000256" key="8">
    <source>
        <dbReference type="SAM" id="MobiDB-lite"/>
    </source>
</evidence>
<proteinExistence type="inferred from homology"/>
<gene>
    <name evidence="9" type="primary">ga07183</name>
    <name evidence="9" type="ORF">PR202_ga07183</name>
</gene>
<dbReference type="PANTHER" id="PTHR31889">
    <property type="entry name" value="FUCOSYLTRANSFERASE 2-RELATED"/>
    <property type="match status" value="1"/>
</dbReference>
<sequence>MAAHGRAGGPGKRDHDHHRSSSASAFFSKAVENLKEAAVAGMRWWWWWWPVSRGCATTRRALLAVCAAAALLAAAAVVVLTAGEGGPNGMPDSLFFPADAQGVEDIPPWNLTAAHLLDGLLTPDFSHRSCRSRYEFARYYKKSSHKPPSPYLIAKLRKQEALQRRCGPGTAAHEKALRRLESSGDDDLDGNDDDECRYLVYISYRGLGNRMLAIASAFLYAVLTDRVLLVDGGKDVADLFCEPFPGATWLLPPPPSAGWWSSWWPPSSSSSPLNRLQSFDQESKESLGNMLQSGATVSDETGNVTWSSEEKNTPPAYVYLHLAGGYGYHDKLFFCGAHQRLLLSEVPWLLMRTDNYIVPGLFLIPTFRAELEAMFPEKDAVFYLIGRYLFHPSNAVWHAVTTYHRAHLAGARRVVGVQIRVFHKKQPRQLVLDQALACVRNEKLLILLPETIHIAGNNNATLSSSSKKNNVVVLVTSLSSWYSERMREELGLEVRQPSHEGRQRWRDAAHDRRALSEMLLLGTCDALVTSGFSTFGYVAQGLAGLRPWVMHRPPMWAHDWREDGLQPPCRRVASVDPCFHSPSAYDCATGRDVELDGVAPYVRRCVDVSWGIKLVNQSSSSSNQW</sequence>
<keyword evidence="4 7" id="KW-0333">Golgi apparatus</keyword>
<dbReference type="GO" id="GO:0008107">
    <property type="term" value="F:galactoside 2-alpha-L-fucosyltransferase activity"/>
    <property type="evidence" value="ECO:0007669"/>
    <property type="project" value="InterPro"/>
</dbReference>
<accession>A0AAV5BY22</accession>